<keyword evidence="2" id="KW-1185">Reference proteome</keyword>
<name>A0A4Y2TJE3_ARAVE</name>
<evidence type="ECO:0000313" key="1">
    <source>
        <dbReference type="EMBL" id="GBO00775.1"/>
    </source>
</evidence>
<reference evidence="1 2" key="1">
    <citation type="journal article" date="2019" name="Sci. Rep.">
        <title>Orb-weaving spider Araneus ventricosus genome elucidates the spidroin gene catalogue.</title>
        <authorList>
            <person name="Kono N."/>
            <person name="Nakamura H."/>
            <person name="Ohtoshi R."/>
            <person name="Moran D.A.P."/>
            <person name="Shinohara A."/>
            <person name="Yoshida Y."/>
            <person name="Fujiwara M."/>
            <person name="Mori M."/>
            <person name="Tomita M."/>
            <person name="Arakawa K."/>
        </authorList>
    </citation>
    <scope>NUCLEOTIDE SEQUENCE [LARGE SCALE GENOMIC DNA]</scope>
</reference>
<gene>
    <name evidence="1" type="ORF">AVEN_264113_1</name>
</gene>
<dbReference type="AlphaFoldDB" id="A0A4Y2TJE3"/>
<sequence>MIKPILSYHRMNLTGDIKPALIENILCFLVVHDFPRRSPPPSNSDWSIRKAAGGSTYDLWELMKVLIFWIELLLEGGTGDQPCIMQAADLLHLHQARGLR</sequence>
<proteinExistence type="predicted"/>
<dbReference type="Proteomes" id="UP000499080">
    <property type="component" value="Unassembled WGS sequence"/>
</dbReference>
<organism evidence="1 2">
    <name type="scientific">Araneus ventricosus</name>
    <name type="common">Orbweaver spider</name>
    <name type="synonym">Epeira ventricosa</name>
    <dbReference type="NCBI Taxonomy" id="182803"/>
    <lineage>
        <taxon>Eukaryota</taxon>
        <taxon>Metazoa</taxon>
        <taxon>Ecdysozoa</taxon>
        <taxon>Arthropoda</taxon>
        <taxon>Chelicerata</taxon>
        <taxon>Arachnida</taxon>
        <taxon>Araneae</taxon>
        <taxon>Araneomorphae</taxon>
        <taxon>Entelegynae</taxon>
        <taxon>Araneoidea</taxon>
        <taxon>Araneidae</taxon>
        <taxon>Araneus</taxon>
    </lineage>
</organism>
<dbReference type="EMBL" id="BGPR01029159">
    <property type="protein sequence ID" value="GBO00775.1"/>
    <property type="molecule type" value="Genomic_DNA"/>
</dbReference>
<evidence type="ECO:0000313" key="2">
    <source>
        <dbReference type="Proteomes" id="UP000499080"/>
    </source>
</evidence>
<comment type="caution">
    <text evidence="1">The sequence shown here is derived from an EMBL/GenBank/DDBJ whole genome shotgun (WGS) entry which is preliminary data.</text>
</comment>
<accession>A0A4Y2TJE3</accession>
<protein>
    <submittedName>
        <fullName evidence="1">Uncharacterized protein</fullName>
    </submittedName>
</protein>